<dbReference type="Pfam" id="PF02896">
    <property type="entry name" value="PEP-utilizers_C"/>
    <property type="match status" value="1"/>
</dbReference>
<sequence length="829" mass="86646">MSDSMISLLAPVDGIVVPLQNVPDPVFSAGMMGDGVAIEPLSPRILAPADGVVRQVARTFHALTLTTRDGVDVLIHIGIDTVNLGGEGFTAHVAAGDTVSAGQCLVEVDLDRVARRAVSLVTLVLLPEGGQLSGRPRAGQLRAGVDSLGLLRPGDGAMAAGGDGPEARASAIVRHAGGLHARPAAMVQAAARAFSADIQVEYRGHSASARSVVALMGLGVGEDDDVTVLARGEDAAAAADAVIRALQTRTRGDHAAAPSAAQAGPDGGIAGVCASAGMAIGRIHRLDAVALVVEETAGTRDEEFARLSQALVSVREAIQAAIADAARRRAAAEESIFTAHLALADDPELIALAERGVIAGKSASVSVRDAVEEQGRVLLALGNPLLAERVADLRDLGRRLLVAMGMPDGLPSELPPESIVVADDLLPSDLNRLPRERLAGLVLARGGATSHLAIIARAMGLPTLVAVGERVRELSEGQRVILDSAAGRLDPEPGEVELDAARARIAERENTRRQLLENAGGPALTQDGCRIDVAANVANAGDAAEAAEHGADGVGLLRTELLFIERDSMPDENEQREACQAVFDALGDRPVIVRTLDVGGDKDMPYLPLPAEDNPALGLRGIRTGFARPEVLDVQLRALLALKPLSRLRILIPMIAEVAEVRRVRERIDALCAEAGIGERPELGVMIEVPSAAVLADQLAREADFLSIGTNDLTQYTLAMDRCHAGLADRLDPFHPALLRLIAMTVAGARKHGKWVGVCGAMASDSLAVPVLLGLGVTELSVAPVLVPEIKARVRSLAIEQCRKAAEGLLLLDDARSVRERAAALWQHH</sequence>
<dbReference type="InterPro" id="IPR015813">
    <property type="entry name" value="Pyrv/PenolPyrv_kinase-like_dom"/>
</dbReference>
<dbReference type="PANTHER" id="PTHR46244">
    <property type="entry name" value="PHOSPHOENOLPYRUVATE-PROTEIN PHOSPHOTRANSFERASE"/>
    <property type="match status" value="1"/>
</dbReference>
<keyword evidence="8" id="KW-0762">Sugar transport</keyword>
<evidence type="ECO:0000256" key="4">
    <source>
        <dbReference type="ARBA" id="ARBA00007837"/>
    </source>
</evidence>
<dbReference type="GO" id="GO:0046872">
    <property type="term" value="F:metal ion binding"/>
    <property type="evidence" value="ECO:0007669"/>
    <property type="project" value="UniProtKB-KW"/>
</dbReference>
<reference evidence="16" key="2">
    <citation type="submission" date="2020-09" db="EMBL/GenBank/DDBJ databases">
        <authorList>
            <person name="Sun Q."/>
            <person name="Kim S."/>
        </authorList>
    </citation>
    <scope>NUCLEOTIDE SEQUENCE</scope>
    <source>
        <strain evidence="16">KCTC 32182</strain>
    </source>
</reference>
<dbReference type="NCBIfam" id="TIGR00830">
    <property type="entry name" value="PTBA"/>
    <property type="match status" value="1"/>
</dbReference>
<reference evidence="16" key="1">
    <citation type="journal article" date="2014" name="Int. J. Syst. Evol. Microbiol.">
        <title>Complete genome sequence of Corynebacterium casei LMG S-19264T (=DSM 44701T), isolated from a smear-ripened cheese.</title>
        <authorList>
            <consortium name="US DOE Joint Genome Institute (JGI-PGF)"/>
            <person name="Walter F."/>
            <person name="Albersmeier A."/>
            <person name="Kalinowski J."/>
            <person name="Ruckert C."/>
        </authorList>
    </citation>
    <scope>NUCLEOTIDE SEQUENCE</scope>
    <source>
        <strain evidence="16">KCTC 32182</strain>
    </source>
</reference>
<dbReference type="PROSITE" id="PS51350">
    <property type="entry name" value="PTS_HPR_DOM"/>
    <property type="match status" value="1"/>
</dbReference>
<dbReference type="SUPFAM" id="SSF55594">
    <property type="entry name" value="HPr-like"/>
    <property type="match status" value="1"/>
</dbReference>
<dbReference type="Gene3D" id="3.30.1340.10">
    <property type="entry name" value="HPr-like"/>
    <property type="match status" value="1"/>
</dbReference>
<keyword evidence="17" id="KW-1185">Reference proteome</keyword>
<dbReference type="InterPro" id="IPR006318">
    <property type="entry name" value="PTS_EI-like"/>
</dbReference>
<evidence type="ECO:0000256" key="8">
    <source>
        <dbReference type="ARBA" id="ARBA00022597"/>
    </source>
</evidence>
<evidence type="ECO:0000256" key="11">
    <source>
        <dbReference type="ARBA" id="ARBA00022723"/>
    </source>
</evidence>
<dbReference type="InterPro" id="IPR050499">
    <property type="entry name" value="PEP-utilizing_PTS_enzyme"/>
</dbReference>
<evidence type="ECO:0000256" key="10">
    <source>
        <dbReference type="ARBA" id="ARBA00022683"/>
    </source>
</evidence>
<dbReference type="SUPFAM" id="SSF51621">
    <property type="entry name" value="Phosphoenolpyruvate/pyruvate domain"/>
    <property type="match status" value="1"/>
</dbReference>
<gene>
    <name evidence="16" type="ORF">GCM10011289_15910</name>
</gene>
<dbReference type="Pfam" id="PF00391">
    <property type="entry name" value="PEP-utilizers"/>
    <property type="match status" value="1"/>
</dbReference>
<dbReference type="InterPro" id="IPR001020">
    <property type="entry name" value="PTS_HPr_His_P_site"/>
</dbReference>
<evidence type="ECO:0000259" key="15">
    <source>
        <dbReference type="PROSITE" id="PS51350"/>
    </source>
</evidence>
<dbReference type="GO" id="GO:0008965">
    <property type="term" value="F:phosphoenolpyruvate-protein phosphotransferase activity"/>
    <property type="evidence" value="ECO:0007669"/>
    <property type="project" value="UniProtKB-EC"/>
</dbReference>
<comment type="subcellular location">
    <subcellularLocation>
        <location evidence="3">Cytoplasm</location>
    </subcellularLocation>
</comment>
<dbReference type="InterPro" id="IPR035895">
    <property type="entry name" value="HPr-like_sf"/>
</dbReference>
<keyword evidence="13" id="KW-0460">Magnesium</keyword>
<dbReference type="RefSeq" id="WP_189533059.1">
    <property type="nucleotide sequence ID" value="NZ_BMYX01000007.1"/>
</dbReference>
<comment type="caution">
    <text evidence="16">The sequence shown here is derived from an EMBL/GenBank/DDBJ whole genome shotgun (WGS) entry which is preliminary data.</text>
</comment>
<dbReference type="EMBL" id="BMYX01000007">
    <property type="protein sequence ID" value="GGY13423.1"/>
    <property type="molecule type" value="Genomic_DNA"/>
</dbReference>
<accession>A0A918P1K9</accession>
<dbReference type="PROSITE" id="PS00371">
    <property type="entry name" value="PTS_EIIA_TYPE_1_HIS"/>
    <property type="match status" value="1"/>
</dbReference>
<dbReference type="PROSITE" id="PS51093">
    <property type="entry name" value="PTS_EIIA_TYPE_1"/>
    <property type="match status" value="1"/>
</dbReference>
<feature type="domain" description="HPr" evidence="15">
    <location>
        <begin position="166"/>
        <end position="257"/>
    </location>
</feature>
<dbReference type="PRINTS" id="PR00107">
    <property type="entry name" value="PHOSPHOCPHPR"/>
</dbReference>
<keyword evidence="6" id="KW-0813">Transport</keyword>
<comment type="catalytic activity">
    <reaction evidence="1">
        <text>L-histidyl-[protein] + phosphoenolpyruvate = N(pros)-phospho-L-histidyl-[protein] + pyruvate</text>
        <dbReference type="Rhea" id="RHEA:23880"/>
        <dbReference type="Rhea" id="RHEA-COMP:9745"/>
        <dbReference type="Rhea" id="RHEA-COMP:9746"/>
        <dbReference type="ChEBI" id="CHEBI:15361"/>
        <dbReference type="ChEBI" id="CHEBI:29979"/>
        <dbReference type="ChEBI" id="CHEBI:58702"/>
        <dbReference type="ChEBI" id="CHEBI:64837"/>
        <dbReference type="EC" id="2.7.3.9"/>
    </reaction>
</comment>
<dbReference type="InterPro" id="IPR000032">
    <property type="entry name" value="HPr-like"/>
</dbReference>
<dbReference type="Pfam" id="PF05524">
    <property type="entry name" value="PEP-utilisers_N"/>
    <property type="match status" value="1"/>
</dbReference>
<dbReference type="InterPro" id="IPR036618">
    <property type="entry name" value="PtsI_HPr-bd_sf"/>
</dbReference>
<dbReference type="InterPro" id="IPR040442">
    <property type="entry name" value="Pyrv_kinase-like_dom_sf"/>
</dbReference>
<dbReference type="InterPro" id="IPR011055">
    <property type="entry name" value="Dup_hybrid_motif"/>
</dbReference>
<dbReference type="PANTHER" id="PTHR46244:SF6">
    <property type="entry name" value="PHOSPHOENOLPYRUVATE-PROTEIN PHOSPHOTRANSFERASE"/>
    <property type="match status" value="1"/>
</dbReference>
<evidence type="ECO:0000256" key="12">
    <source>
        <dbReference type="ARBA" id="ARBA00022777"/>
    </source>
</evidence>
<dbReference type="NCBIfam" id="TIGR01417">
    <property type="entry name" value="PTS_I_fam"/>
    <property type="match status" value="1"/>
</dbReference>
<evidence type="ECO:0000256" key="7">
    <source>
        <dbReference type="ARBA" id="ARBA00022490"/>
    </source>
</evidence>
<proteinExistence type="inferred from homology"/>
<dbReference type="InterPro" id="IPR000121">
    <property type="entry name" value="PEP_util_C"/>
</dbReference>
<dbReference type="Pfam" id="PF00358">
    <property type="entry name" value="PTS_EIIA_1"/>
    <property type="match status" value="1"/>
</dbReference>
<dbReference type="InterPro" id="IPR001127">
    <property type="entry name" value="PTS_EIIA_1_perm"/>
</dbReference>
<evidence type="ECO:0000256" key="9">
    <source>
        <dbReference type="ARBA" id="ARBA00022679"/>
    </source>
</evidence>
<evidence type="ECO:0000256" key="3">
    <source>
        <dbReference type="ARBA" id="ARBA00004496"/>
    </source>
</evidence>
<comment type="cofactor">
    <cofactor evidence="2">
        <name>Mg(2+)</name>
        <dbReference type="ChEBI" id="CHEBI:18420"/>
    </cofactor>
</comment>
<dbReference type="InterPro" id="IPR008279">
    <property type="entry name" value="PEP-util_enz_mobile_dom"/>
</dbReference>
<evidence type="ECO:0000256" key="2">
    <source>
        <dbReference type="ARBA" id="ARBA00001946"/>
    </source>
</evidence>
<evidence type="ECO:0000256" key="6">
    <source>
        <dbReference type="ARBA" id="ARBA00022448"/>
    </source>
</evidence>
<dbReference type="SUPFAM" id="SSF51261">
    <property type="entry name" value="Duplicated hybrid motif"/>
    <property type="match status" value="1"/>
</dbReference>
<keyword evidence="10" id="KW-0598">Phosphotransferase system</keyword>
<dbReference type="FunFam" id="2.70.70.10:FF:000001">
    <property type="entry name" value="PTS system glucose-specific IIA component"/>
    <property type="match status" value="1"/>
</dbReference>
<evidence type="ECO:0000259" key="14">
    <source>
        <dbReference type="PROSITE" id="PS51093"/>
    </source>
</evidence>
<dbReference type="InterPro" id="IPR023151">
    <property type="entry name" value="PEP_util_CS"/>
</dbReference>
<dbReference type="GO" id="GO:0005737">
    <property type="term" value="C:cytoplasm"/>
    <property type="evidence" value="ECO:0007669"/>
    <property type="project" value="UniProtKB-SubCell"/>
</dbReference>
<dbReference type="EC" id="2.7.3.9" evidence="5"/>
<evidence type="ECO:0000256" key="13">
    <source>
        <dbReference type="ARBA" id="ARBA00022842"/>
    </source>
</evidence>
<dbReference type="PROSITE" id="PS00742">
    <property type="entry name" value="PEP_ENZYMES_2"/>
    <property type="match status" value="1"/>
</dbReference>
<dbReference type="SUPFAM" id="SSF47831">
    <property type="entry name" value="Enzyme I of the PEP:sugar phosphotransferase system HPr-binding (sub)domain"/>
    <property type="match status" value="1"/>
</dbReference>
<dbReference type="GO" id="GO:0016301">
    <property type="term" value="F:kinase activity"/>
    <property type="evidence" value="ECO:0007669"/>
    <property type="project" value="UniProtKB-KW"/>
</dbReference>
<evidence type="ECO:0000256" key="5">
    <source>
        <dbReference type="ARBA" id="ARBA00012232"/>
    </source>
</evidence>
<dbReference type="CDD" id="cd00367">
    <property type="entry name" value="PTS-HPr_like"/>
    <property type="match status" value="1"/>
</dbReference>
<keyword evidence="12" id="KW-0418">Kinase</keyword>
<dbReference type="Proteomes" id="UP000645257">
    <property type="component" value="Unassembled WGS sequence"/>
</dbReference>
<dbReference type="Gene3D" id="3.20.20.60">
    <property type="entry name" value="Phosphoenolpyruvate-binding domains"/>
    <property type="match status" value="1"/>
</dbReference>
<dbReference type="Pfam" id="PF00381">
    <property type="entry name" value="PTS-HPr"/>
    <property type="match status" value="1"/>
</dbReference>
<keyword evidence="7" id="KW-0963">Cytoplasm</keyword>
<dbReference type="Gene3D" id="3.50.30.10">
    <property type="entry name" value="Phosphohistidine domain"/>
    <property type="match status" value="1"/>
</dbReference>
<feature type="domain" description="PTS EIIA type-1" evidence="14">
    <location>
        <begin position="24"/>
        <end position="128"/>
    </location>
</feature>
<evidence type="ECO:0000256" key="1">
    <source>
        <dbReference type="ARBA" id="ARBA00000683"/>
    </source>
</evidence>
<dbReference type="PRINTS" id="PR01736">
    <property type="entry name" value="PHPHTRNFRASE"/>
</dbReference>
<keyword evidence="9" id="KW-0808">Transferase</keyword>
<dbReference type="NCBIfam" id="TIGR01003">
    <property type="entry name" value="PTS_HPr_family"/>
    <property type="match status" value="1"/>
</dbReference>
<dbReference type="Gene3D" id="1.10.274.10">
    <property type="entry name" value="PtsI, HPr-binding domain"/>
    <property type="match status" value="1"/>
</dbReference>
<dbReference type="InterPro" id="IPR036637">
    <property type="entry name" value="Phosphohistidine_dom_sf"/>
</dbReference>
<keyword evidence="11" id="KW-0479">Metal-binding</keyword>
<dbReference type="PROSITE" id="PS00369">
    <property type="entry name" value="PTS_HPR_HIS"/>
    <property type="match status" value="1"/>
</dbReference>
<dbReference type="InterPro" id="IPR008731">
    <property type="entry name" value="PTS_EIN"/>
</dbReference>
<evidence type="ECO:0000313" key="17">
    <source>
        <dbReference type="Proteomes" id="UP000645257"/>
    </source>
</evidence>
<comment type="similarity">
    <text evidence="4">Belongs to the PEP-utilizing enzyme family.</text>
</comment>
<dbReference type="SUPFAM" id="SSF52009">
    <property type="entry name" value="Phosphohistidine domain"/>
    <property type="match status" value="1"/>
</dbReference>
<dbReference type="AlphaFoldDB" id="A0A918P1K9"/>
<evidence type="ECO:0000313" key="16">
    <source>
        <dbReference type="EMBL" id="GGY13423.1"/>
    </source>
</evidence>
<dbReference type="GO" id="GO:0009401">
    <property type="term" value="P:phosphoenolpyruvate-dependent sugar phosphotransferase system"/>
    <property type="evidence" value="ECO:0007669"/>
    <property type="project" value="UniProtKB-KW"/>
</dbReference>
<organism evidence="16 17">
    <name type="scientific">Paludibacterium paludis</name>
    <dbReference type="NCBI Taxonomy" id="1225769"/>
    <lineage>
        <taxon>Bacteria</taxon>
        <taxon>Pseudomonadati</taxon>
        <taxon>Pseudomonadota</taxon>
        <taxon>Betaproteobacteria</taxon>
        <taxon>Neisseriales</taxon>
        <taxon>Chromobacteriaceae</taxon>
        <taxon>Paludibacterium</taxon>
    </lineage>
</organism>
<name>A0A918P1K9_9NEIS</name>
<protein>
    <recommendedName>
        <fullName evidence="5">phosphoenolpyruvate--protein phosphotransferase</fullName>
        <ecNumber evidence="5">2.7.3.9</ecNumber>
    </recommendedName>
</protein>
<dbReference type="Gene3D" id="2.70.70.10">
    <property type="entry name" value="Glucose Permease (Domain IIA)"/>
    <property type="match status" value="1"/>
</dbReference>